<proteinExistence type="predicted"/>
<dbReference type="HOGENOM" id="CLU_2006978_0_0_1"/>
<name>U5CQ96_AMBTC</name>
<keyword evidence="3" id="KW-1185">Reference proteome</keyword>
<evidence type="ECO:0000313" key="2">
    <source>
        <dbReference type="EMBL" id="ERN15351.1"/>
    </source>
</evidence>
<dbReference type="Gramene" id="ERN15351">
    <property type="protein sequence ID" value="ERN15351"/>
    <property type="gene ID" value="AMTR_s00036p00144630"/>
</dbReference>
<gene>
    <name evidence="2" type="ORF">AMTR_s00036p00144630</name>
</gene>
<feature type="region of interest" description="Disordered" evidence="1">
    <location>
        <begin position="97"/>
        <end position="124"/>
    </location>
</feature>
<protein>
    <submittedName>
        <fullName evidence="2">Uncharacterized protein</fullName>
    </submittedName>
</protein>
<evidence type="ECO:0000313" key="3">
    <source>
        <dbReference type="Proteomes" id="UP000017836"/>
    </source>
</evidence>
<dbReference type="Proteomes" id="UP000017836">
    <property type="component" value="Unassembled WGS sequence"/>
</dbReference>
<feature type="region of interest" description="Disordered" evidence="1">
    <location>
        <begin position="1"/>
        <end position="36"/>
    </location>
</feature>
<reference evidence="3" key="1">
    <citation type="journal article" date="2013" name="Science">
        <title>The Amborella genome and the evolution of flowering plants.</title>
        <authorList>
            <consortium name="Amborella Genome Project"/>
        </authorList>
    </citation>
    <scope>NUCLEOTIDE SEQUENCE [LARGE SCALE GENOMIC DNA]</scope>
</reference>
<organism evidence="2 3">
    <name type="scientific">Amborella trichopoda</name>
    <dbReference type="NCBI Taxonomy" id="13333"/>
    <lineage>
        <taxon>Eukaryota</taxon>
        <taxon>Viridiplantae</taxon>
        <taxon>Streptophyta</taxon>
        <taxon>Embryophyta</taxon>
        <taxon>Tracheophyta</taxon>
        <taxon>Spermatophyta</taxon>
        <taxon>Magnoliopsida</taxon>
        <taxon>Amborellales</taxon>
        <taxon>Amborellaceae</taxon>
        <taxon>Amborella</taxon>
    </lineage>
</organism>
<evidence type="ECO:0000256" key="1">
    <source>
        <dbReference type="SAM" id="MobiDB-lite"/>
    </source>
</evidence>
<dbReference type="PANTHER" id="PTHR36801:SF3">
    <property type="entry name" value="OS06G0150300 PROTEIN"/>
    <property type="match status" value="1"/>
</dbReference>
<dbReference type="AlphaFoldDB" id="U5CQ96"/>
<feature type="compositionally biased region" description="Pro residues" evidence="1">
    <location>
        <begin position="15"/>
        <end position="25"/>
    </location>
</feature>
<feature type="compositionally biased region" description="Polar residues" evidence="1">
    <location>
        <begin position="105"/>
        <end position="115"/>
    </location>
</feature>
<accession>U5CQ96</accession>
<dbReference type="EMBL" id="KI392503">
    <property type="protein sequence ID" value="ERN15351.1"/>
    <property type="molecule type" value="Genomic_DNA"/>
</dbReference>
<feature type="region of interest" description="Disordered" evidence="1">
    <location>
        <begin position="44"/>
        <end position="63"/>
    </location>
</feature>
<dbReference type="PANTHER" id="PTHR36801">
    <property type="entry name" value="OS06G0150200 PROTEIN"/>
    <property type="match status" value="1"/>
</dbReference>
<dbReference type="eggNOG" id="ENOG502S8UW">
    <property type="taxonomic scope" value="Eukaryota"/>
</dbReference>
<sequence length="124" mass="13776">MGLCACRAHSHRASSPPPPPRPPDPPQKHEDPPPLARKLAISLSRKLSFGRKKEGEDEGGGGDLIWKKTIILGERCKVPSSDDEESIIYDDKGNRIETYRPRTPRSLTLSRSNSAFDDEKTKDS</sequence>